<feature type="compositionally biased region" description="Low complexity" evidence="1">
    <location>
        <begin position="59"/>
        <end position="68"/>
    </location>
</feature>
<reference evidence="2 3" key="1">
    <citation type="submission" date="2015-12" db="EMBL/GenBank/DDBJ databases">
        <title>Draft genome sequence of Moniliophthora roreri, the causal agent of frosty pod rot of cacao.</title>
        <authorList>
            <person name="Aime M.C."/>
            <person name="Diaz-Valderrama J.R."/>
            <person name="Kijpornyongpan T."/>
            <person name="Phillips-Mora W."/>
        </authorList>
    </citation>
    <scope>NUCLEOTIDE SEQUENCE [LARGE SCALE GENOMIC DNA]</scope>
    <source>
        <strain evidence="2 3">MCA 2952</strain>
    </source>
</reference>
<evidence type="ECO:0000313" key="2">
    <source>
        <dbReference type="EMBL" id="KTB37874.1"/>
    </source>
</evidence>
<feature type="region of interest" description="Disordered" evidence="1">
    <location>
        <begin position="100"/>
        <end position="215"/>
    </location>
</feature>
<feature type="region of interest" description="Disordered" evidence="1">
    <location>
        <begin position="357"/>
        <end position="393"/>
    </location>
</feature>
<protein>
    <submittedName>
        <fullName evidence="2">Uncharacterized protein</fullName>
    </submittedName>
</protein>
<dbReference type="Proteomes" id="UP000054988">
    <property type="component" value="Unassembled WGS sequence"/>
</dbReference>
<dbReference type="EMBL" id="LATX01001806">
    <property type="protein sequence ID" value="KTB37874.1"/>
    <property type="molecule type" value="Genomic_DNA"/>
</dbReference>
<feature type="region of interest" description="Disordered" evidence="1">
    <location>
        <begin position="1"/>
        <end position="83"/>
    </location>
</feature>
<organism evidence="2 3">
    <name type="scientific">Moniliophthora roreri</name>
    <name type="common">Frosty pod rot fungus</name>
    <name type="synonym">Monilia roreri</name>
    <dbReference type="NCBI Taxonomy" id="221103"/>
    <lineage>
        <taxon>Eukaryota</taxon>
        <taxon>Fungi</taxon>
        <taxon>Dikarya</taxon>
        <taxon>Basidiomycota</taxon>
        <taxon>Agaricomycotina</taxon>
        <taxon>Agaricomycetes</taxon>
        <taxon>Agaricomycetidae</taxon>
        <taxon>Agaricales</taxon>
        <taxon>Marasmiineae</taxon>
        <taxon>Marasmiaceae</taxon>
        <taxon>Moniliophthora</taxon>
    </lineage>
</organism>
<evidence type="ECO:0000256" key="1">
    <source>
        <dbReference type="SAM" id="MobiDB-lite"/>
    </source>
</evidence>
<evidence type="ECO:0000313" key="3">
    <source>
        <dbReference type="Proteomes" id="UP000054988"/>
    </source>
</evidence>
<gene>
    <name evidence="2" type="ORF">WG66_9551</name>
</gene>
<sequence>MELQDESPSSSSSASRIPSLTSLSTTASSPAPTSPKASPSEKLLRETLVRDGLGRRRSLGASSSSSPRPGHRKRNSVSSLGGAGTGAFWGLGLGWFWREPGEEGEEDEEILPPLSAYTTPTKRERTRTEPARLSHATPPLPPQPRHANSYPFTSSPRTSPRIPLTMPNSTPRRKFTLGLETVPSISDLRGGTSSSLATSSSPSASPSDGSMGIRILTPPPTPPFRHLDLGLGIGASPSISRRRRQSLSLAQMQAHTHTSLPGTPTRGRYTDLPSEVAVPRHRHTRALSVQVPGVRTNPCTPQKNILPLPLPTPPSPTHPLSLAFNANDTPRKPGFNARRASETCKRIEGMVSFANIEGLGEPESAPQAQVDDADEDLTTSSKEQRTKKWLGLF</sequence>
<proteinExistence type="predicted"/>
<accession>A0A0W0FNS6</accession>
<feature type="compositionally biased region" description="Low complexity" evidence="1">
    <location>
        <begin position="7"/>
        <end position="40"/>
    </location>
</feature>
<feature type="compositionally biased region" description="Basic and acidic residues" evidence="1">
    <location>
        <begin position="42"/>
        <end position="54"/>
    </location>
</feature>
<dbReference type="AlphaFoldDB" id="A0A0W0FNS6"/>
<comment type="caution">
    <text evidence="2">The sequence shown here is derived from an EMBL/GenBank/DDBJ whole genome shotgun (WGS) entry which is preliminary data.</text>
</comment>
<feature type="compositionally biased region" description="Basic and acidic residues" evidence="1">
    <location>
        <begin position="121"/>
        <end position="132"/>
    </location>
</feature>
<name>A0A0W0FNS6_MONRR</name>
<feature type="compositionally biased region" description="Low complexity" evidence="1">
    <location>
        <begin position="191"/>
        <end position="210"/>
    </location>
</feature>